<evidence type="ECO:0000313" key="3">
    <source>
        <dbReference type="EMBL" id="MEN7549776.1"/>
    </source>
</evidence>
<dbReference type="InterPro" id="IPR001509">
    <property type="entry name" value="Epimerase_deHydtase"/>
</dbReference>
<evidence type="ECO:0000259" key="2">
    <source>
        <dbReference type="Pfam" id="PF01370"/>
    </source>
</evidence>
<proteinExistence type="inferred from homology"/>
<dbReference type="Gene3D" id="3.40.50.720">
    <property type="entry name" value="NAD(P)-binding Rossmann-like Domain"/>
    <property type="match status" value="1"/>
</dbReference>
<feature type="domain" description="NAD-dependent epimerase/dehydratase" evidence="2">
    <location>
        <begin position="3"/>
        <end position="273"/>
    </location>
</feature>
<evidence type="ECO:0000256" key="1">
    <source>
        <dbReference type="ARBA" id="ARBA00007637"/>
    </source>
</evidence>
<comment type="similarity">
    <text evidence="1">Belongs to the NAD(P)-dependent epimerase/dehydratase family.</text>
</comment>
<dbReference type="Proteomes" id="UP001403385">
    <property type="component" value="Unassembled WGS sequence"/>
</dbReference>
<reference evidence="3 4" key="1">
    <citation type="submission" date="2024-04" db="EMBL/GenBank/DDBJ databases">
        <title>Novel genus in family Flammeovirgaceae.</title>
        <authorList>
            <person name="Nguyen T.H."/>
            <person name="Vuong T.Q."/>
            <person name="Le H."/>
            <person name="Kim S.-G."/>
        </authorList>
    </citation>
    <scope>NUCLEOTIDE SEQUENCE [LARGE SCALE GENOMIC DNA]</scope>
    <source>
        <strain evidence="3 4">JCM 23209</strain>
    </source>
</reference>
<dbReference type="AlphaFoldDB" id="A0AAW9SG01"/>
<name>A0AAW9SG01_9BACT</name>
<dbReference type="RefSeq" id="WP_346822554.1">
    <property type="nucleotide sequence ID" value="NZ_JBDKWZ010000010.1"/>
</dbReference>
<keyword evidence="4" id="KW-1185">Reference proteome</keyword>
<dbReference type="InterPro" id="IPR036291">
    <property type="entry name" value="NAD(P)-bd_dom_sf"/>
</dbReference>
<gene>
    <name evidence="3" type="ORF">AAG747_17765</name>
</gene>
<organism evidence="3 4">
    <name type="scientific">Rapidithrix thailandica</name>
    <dbReference type="NCBI Taxonomy" id="413964"/>
    <lineage>
        <taxon>Bacteria</taxon>
        <taxon>Pseudomonadati</taxon>
        <taxon>Bacteroidota</taxon>
        <taxon>Cytophagia</taxon>
        <taxon>Cytophagales</taxon>
        <taxon>Flammeovirgaceae</taxon>
        <taxon>Rapidithrix</taxon>
    </lineage>
</organism>
<evidence type="ECO:0000313" key="4">
    <source>
        <dbReference type="Proteomes" id="UP001403385"/>
    </source>
</evidence>
<sequence>MKILITGIAGFVGSRLAEYLTHHLEGVSIVGIDNLSRRGSETNIPFLRELGCQFVHGDIRMAEDVMELPNVDWVLDCAAIPTVMAGLQGGTSQLISNNLNGTLHLLEKCRNDNAGFTILSTSRVYSINDLVALPLQETPSRLSPQIQEGQVPQGFSERGISETFPTTAPVSLYGATKLASEVMALEYATTFGFPVWVNRCGVIAGPGQFGKIDQGIFSFWIYQWLLGKPLAYIGFGGAGKQVRDFLSPQDLGRLVVKQIQKPDHKVSKVINAGGGNSSAMSLYELSQFCKEYISPDKTLSSDPVTRPFDIPYYVTDNSLAQKYWDWTPEVKGEDVLKSILEWAVQNRKIIEKGF</sequence>
<dbReference type="PANTHER" id="PTHR43000">
    <property type="entry name" value="DTDP-D-GLUCOSE 4,6-DEHYDRATASE-RELATED"/>
    <property type="match status" value="1"/>
</dbReference>
<comment type="caution">
    <text evidence="3">The sequence shown here is derived from an EMBL/GenBank/DDBJ whole genome shotgun (WGS) entry which is preliminary data.</text>
</comment>
<protein>
    <submittedName>
        <fullName evidence="3">NAD-dependent epimerase/dehydratase family protein</fullName>
    </submittedName>
</protein>
<dbReference type="SUPFAM" id="SSF51735">
    <property type="entry name" value="NAD(P)-binding Rossmann-fold domains"/>
    <property type="match status" value="1"/>
</dbReference>
<accession>A0AAW9SG01</accession>
<dbReference type="Pfam" id="PF01370">
    <property type="entry name" value="Epimerase"/>
    <property type="match status" value="1"/>
</dbReference>
<dbReference type="EMBL" id="JBDKWZ010000010">
    <property type="protein sequence ID" value="MEN7549776.1"/>
    <property type="molecule type" value="Genomic_DNA"/>
</dbReference>